<protein>
    <recommendedName>
        <fullName evidence="8">TraD/TraG TraM recognition site domain-containing protein</fullName>
    </recommendedName>
</protein>
<accession>A0ABP8RYX1</accession>
<gene>
    <name evidence="9" type="ORF">GCM10023175_54080</name>
</gene>
<dbReference type="InterPro" id="IPR003688">
    <property type="entry name" value="TraG/VirD4"/>
</dbReference>
<keyword evidence="5 7" id="KW-1133">Transmembrane helix</keyword>
<keyword evidence="6 7" id="KW-0472">Membrane</keyword>
<keyword evidence="4 7" id="KW-0812">Transmembrane</keyword>
<proteinExistence type="inferred from homology"/>
<evidence type="ECO:0000256" key="4">
    <source>
        <dbReference type="ARBA" id="ARBA00022692"/>
    </source>
</evidence>
<dbReference type="Gene3D" id="3.40.50.300">
    <property type="entry name" value="P-loop containing nucleotide triphosphate hydrolases"/>
    <property type="match status" value="1"/>
</dbReference>
<keyword evidence="10" id="KW-1185">Reference proteome</keyword>
<dbReference type="CDD" id="cd01127">
    <property type="entry name" value="TrwB_TraG_TraD_VirD4"/>
    <property type="match status" value="1"/>
</dbReference>
<evidence type="ECO:0000256" key="1">
    <source>
        <dbReference type="ARBA" id="ARBA00004651"/>
    </source>
</evidence>
<dbReference type="EMBL" id="BAABGT010000086">
    <property type="protein sequence ID" value="GAA4554899.1"/>
    <property type="molecule type" value="Genomic_DNA"/>
</dbReference>
<dbReference type="InterPro" id="IPR051539">
    <property type="entry name" value="T4SS-coupling_protein"/>
</dbReference>
<evidence type="ECO:0000256" key="3">
    <source>
        <dbReference type="ARBA" id="ARBA00022475"/>
    </source>
</evidence>
<evidence type="ECO:0000259" key="8">
    <source>
        <dbReference type="Pfam" id="PF12696"/>
    </source>
</evidence>
<dbReference type="InterPro" id="IPR027417">
    <property type="entry name" value="P-loop_NTPase"/>
</dbReference>
<comment type="similarity">
    <text evidence="2">Belongs to the VirD4/TraG family.</text>
</comment>
<feature type="transmembrane region" description="Helical" evidence="7">
    <location>
        <begin position="12"/>
        <end position="35"/>
    </location>
</feature>
<feature type="domain" description="TraD/TraG TraM recognition site" evidence="8">
    <location>
        <begin position="439"/>
        <end position="557"/>
    </location>
</feature>
<dbReference type="PANTHER" id="PTHR37937:SF1">
    <property type="entry name" value="CONJUGATIVE TRANSFER: DNA TRANSPORT"/>
    <property type="match status" value="1"/>
</dbReference>
<reference evidence="10" key="1">
    <citation type="journal article" date="2019" name="Int. J. Syst. Evol. Microbiol.">
        <title>The Global Catalogue of Microorganisms (GCM) 10K type strain sequencing project: providing services to taxonomists for standard genome sequencing and annotation.</title>
        <authorList>
            <consortium name="The Broad Institute Genomics Platform"/>
            <consortium name="The Broad Institute Genome Sequencing Center for Infectious Disease"/>
            <person name="Wu L."/>
            <person name="Ma J."/>
        </authorList>
    </citation>
    <scope>NUCLEOTIDE SEQUENCE [LARGE SCALE GENOMIC DNA]</scope>
    <source>
        <strain evidence="10">JCM 17906</strain>
    </source>
</reference>
<dbReference type="SUPFAM" id="SSF52540">
    <property type="entry name" value="P-loop containing nucleoside triphosphate hydrolases"/>
    <property type="match status" value="1"/>
</dbReference>
<keyword evidence="3" id="KW-1003">Cell membrane</keyword>
<dbReference type="Pfam" id="PF02534">
    <property type="entry name" value="T4SS-DNA_transf"/>
    <property type="match status" value="1"/>
</dbReference>
<comment type="subcellular location">
    <subcellularLocation>
        <location evidence="1">Cell membrane</location>
        <topology evidence="1">Multi-pass membrane protein</topology>
    </subcellularLocation>
</comment>
<sequence length="625" mass="66712">MNARSPFLLREIAAPLVLLAVLGTGLLVSVVLWLAGQAAAGYGFVPPAFGSATVTALLQASGGGTLDPLIGADGSRWIFWGALGLLCLPVLSVVVLLGLWAARRAATDGSPSRSLARRRDYRDMYGGGARRRAVQLRPSLSDTSVTERDLGLRLGRLGSEQLYASEEDVLLEIAGPRSNKTSAVVVPAVLSAPGPVITTSNKVDVYTLTIGLRAELGRVFVLDPQRIAGVAQTWWWNPLAGIRDMADAQFLVTHFSQTVGAGHERADPYFTKGAERLLGQLIVAAAASGPAYSLRDVRQWLATRSEEPVALLRAAGMTDIATGLQGTIEAPSDQRGGLYETALTAISCLESEAVARYVTPPATWIEAPHVNRVEELDPWRFVVGYEQDDYGHPVPRDTLYLLTREGAGTGAPVVAALVDHLLRTTAAAATARGGRVDPPVRAVLDEAANICPIRNLPDLYSYFGSMSIQVTSFLQSYQQGVAIWGRSGMDKLWSAATIKLIGAGVHDPEFCEHVSRLIGDHDVPTYSDQRGKGGSSSTLSTRRDRILSAADVAALPKTKAVLISSGRKPGLIDLMPWYAERDADTISGFAAEASAQVREAAIASLGRDNPLSRILAQQDALRAPR</sequence>
<dbReference type="RefSeq" id="WP_345424475.1">
    <property type="nucleotide sequence ID" value="NZ_BAABGT010000086.1"/>
</dbReference>
<evidence type="ECO:0000256" key="5">
    <source>
        <dbReference type="ARBA" id="ARBA00022989"/>
    </source>
</evidence>
<evidence type="ECO:0000256" key="6">
    <source>
        <dbReference type="ARBA" id="ARBA00023136"/>
    </source>
</evidence>
<evidence type="ECO:0000313" key="10">
    <source>
        <dbReference type="Proteomes" id="UP001501598"/>
    </source>
</evidence>
<evidence type="ECO:0000313" key="9">
    <source>
        <dbReference type="EMBL" id="GAA4554899.1"/>
    </source>
</evidence>
<name>A0ABP8RYX1_9PSEU</name>
<feature type="transmembrane region" description="Helical" evidence="7">
    <location>
        <begin position="77"/>
        <end position="102"/>
    </location>
</feature>
<evidence type="ECO:0000256" key="2">
    <source>
        <dbReference type="ARBA" id="ARBA00008806"/>
    </source>
</evidence>
<evidence type="ECO:0000256" key="7">
    <source>
        <dbReference type="SAM" id="Phobius"/>
    </source>
</evidence>
<dbReference type="Pfam" id="PF12696">
    <property type="entry name" value="TraG-D_C"/>
    <property type="match status" value="1"/>
</dbReference>
<comment type="caution">
    <text evidence="9">The sequence shown here is derived from an EMBL/GenBank/DDBJ whole genome shotgun (WGS) entry which is preliminary data.</text>
</comment>
<dbReference type="PANTHER" id="PTHR37937">
    <property type="entry name" value="CONJUGATIVE TRANSFER: DNA TRANSPORT"/>
    <property type="match status" value="1"/>
</dbReference>
<dbReference type="Proteomes" id="UP001501598">
    <property type="component" value="Unassembled WGS sequence"/>
</dbReference>
<dbReference type="InterPro" id="IPR032689">
    <property type="entry name" value="TraG-D_C"/>
</dbReference>
<organism evidence="9 10">
    <name type="scientific">Pseudonocardia xishanensis</name>
    <dbReference type="NCBI Taxonomy" id="630995"/>
    <lineage>
        <taxon>Bacteria</taxon>
        <taxon>Bacillati</taxon>
        <taxon>Actinomycetota</taxon>
        <taxon>Actinomycetes</taxon>
        <taxon>Pseudonocardiales</taxon>
        <taxon>Pseudonocardiaceae</taxon>
        <taxon>Pseudonocardia</taxon>
    </lineage>
</organism>